<sequence>MAKSDLTLRQSAKSYGRAGLSRESNPTHATTHNDKIPILQ</sequence>
<evidence type="ECO:0000256" key="1">
    <source>
        <dbReference type="SAM" id="MobiDB-lite"/>
    </source>
</evidence>
<organism evidence="2 3">
    <name type="scientific">Caballeronia sordidicola</name>
    <name type="common">Burkholderia sordidicola</name>
    <dbReference type="NCBI Taxonomy" id="196367"/>
    <lineage>
        <taxon>Bacteria</taxon>
        <taxon>Pseudomonadati</taxon>
        <taxon>Pseudomonadota</taxon>
        <taxon>Betaproteobacteria</taxon>
        <taxon>Burkholderiales</taxon>
        <taxon>Burkholderiaceae</taxon>
        <taxon>Caballeronia</taxon>
    </lineage>
</organism>
<feature type="compositionally biased region" description="Basic and acidic residues" evidence="1">
    <location>
        <begin position="31"/>
        <end position="40"/>
    </location>
</feature>
<evidence type="ECO:0000313" key="2">
    <source>
        <dbReference type="EMBL" id="OXC79955.1"/>
    </source>
</evidence>
<reference evidence="3" key="1">
    <citation type="submission" date="2017-01" db="EMBL/GenBank/DDBJ databases">
        <title>Genome Analysis of Deinococcus marmoris KOPRI26562.</title>
        <authorList>
            <person name="Kim J.H."/>
            <person name="Oh H.-M."/>
        </authorList>
    </citation>
    <scope>NUCLEOTIDE SEQUENCE [LARGE SCALE GENOMIC DNA]</scope>
    <source>
        <strain evidence="3">PAMC 26633</strain>
    </source>
</reference>
<feature type="region of interest" description="Disordered" evidence="1">
    <location>
        <begin position="1"/>
        <end position="40"/>
    </location>
</feature>
<accession>A0A226X901</accession>
<protein>
    <submittedName>
        <fullName evidence="2">Uncharacterized protein</fullName>
    </submittedName>
</protein>
<dbReference type="Proteomes" id="UP000214720">
    <property type="component" value="Unassembled WGS sequence"/>
</dbReference>
<comment type="caution">
    <text evidence="2">The sequence shown here is derived from an EMBL/GenBank/DDBJ whole genome shotgun (WGS) entry which is preliminary data.</text>
</comment>
<dbReference type="EMBL" id="MTHB01000027">
    <property type="protein sequence ID" value="OXC79955.1"/>
    <property type="molecule type" value="Genomic_DNA"/>
</dbReference>
<dbReference type="AlphaFoldDB" id="A0A226X901"/>
<name>A0A226X901_CABSO</name>
<evidence type="ECO:0000313" key="3">
    <source>
        <dbReference type="Proteomes" id="UP000214720"/>
    </source>
</evidence>
<gene>
    <name evidence="2" type="ORF">BSU04_03985</name>
</gene>
<proteinExistence type="predicted"/>